<reference evidence="2 3" key="1">
    <citation type="submission" date="2012-08" db="EMBL/GenBank/DDBJ databases">
        <title>Oryza genome evolution.</title>
        <authorList>
            <person name="Wing R.A."/>
        </authorList>
    </citation>
    <scope>NUCLEOTIDE SEQUENCE</scope>
</reference>
<dbReference type="AlphaFoldDB" id="A0A0D9XM94"/>
<reference evidence="3" key="2">
    <citation type="submission" date="2013-12" db="EMBL/GenBank/DDBJ databases">
        <authorList>
            <person name="Yu Y."/>
            <person name="Lee S."/>
            <person name="de Baynast K."/>
            <person name="Wissotski M."/>
            <person name="Liu L."/>
            <person name="Talag J."/>
            <person name="Goicoechea J."/>
            <person name="Angelova A."/>
            <person name="Jetty R."/>
            <person name="Kudrna D."/>
            <person name="Golser W."/>
            <person name="Rivera L."/>
            <person name="Zhang J."/>
            <person name="Wing R."/>
        </authorList>
    </citation>
    <scope>NUCLEOTIDE SEQUENCE</scope>
</reference>
<protein>
    <submittedName>
        <fullName evidence="2">Uncharacterized protein</fullName>
    </submittedName>
</protein>
<feature type="compositionally biased region" description="Polar residues" evidence="1">
    <location>
        <begin position="95"/>
        <end position="110"/>
    </location>
</feature>
<dbReference type="HOGENOM" id="CLU_024716_0_0_1"/>
<dbReference type="InterPro" id="IPR008581">
    <property type="entry name" value="DUF863_pln"/>
</dbReference>
<accession>A0A0D9XM94</accession>
<reference evidence="2" key="3">
    <citation type="submission" date="2015-04" db="UniProtKB">
        <authorList>
            <consortium name="EnsemblPlants"/>
        </authorList>
    </citation>
    <scope>IDENTIFICATION</scope>
</reference>
<feature type="region of interest" description="Disordered" evidence="1">
    <location>
        <begin position="401"/>
        <end position="426"/>
    </location>
</feature>
<dbReference type="Gramene" id="LPERR10G13930.1">
    <property type="protein sequence ID" value="LPERR10G13930.1"/>
    <property type="gene ID" value="LPERR10G13930"/>
</dbReference>
<evidence type="ECO:0000313" key="2">
    <source>
        <dbReference type="EnsemblPlants" id="LPERR10G13930.1"/>
    </source>
</evidence>
<evidence type="ECO:0000256" key="1">
    <source>
        <dbReference type="SAM" id="MobiDB-lite"/>
    </source>
</evidence>
<dbReference type="Pfam" id="PF05904">
    <property type="entry name" value="DUF863"/>
    <property type="match status" value="1"/>
</dbReference>
<feature type="region of interest" description="Disordered" evidence="1">
    <location>
        <begin position="546"/>
        <end position="575"/>
    </location>
</feature>
<proteinExistence type="predicted"/>
<dbReference type="PANTHER" id="PTHR33167">
    <property type="entry name" value="TRANSCRIPTION FACTOR, PUTATIVE (DUF863)-RELATED"/>
    <property type="match status" value="1"/>
</dbReference>
<evidence type="ECO:0000313" key="3">
    <source>
        <dbReference type="Proteomes" id="UP000032180"/>
    </source>
</evidence>
<dbReference type="eggNOG" id="ENOG502R5G8">
    <property type="taxonomic scope" value="Eukaryota"/>
</dbReference>
<feature type="compositionally biased region" description="Basic residues" evidence="1">
    <location>
        <begin position="565"/>
        <end position="575"/>
    </location>
</feature>
<organism evidence="2 3">
    <name type="scientific">Leersia perrieri</name>
    <dbReference type="NCBI Taxonomy" id="77586"/>
    <lineage>
        <taxon>Eukaryota</taxon>
        <taxon>Viridiplantae</taxon>
        <taxon>Streptophyta</taxon>
        <taxon>Embryophyta</taxon>
        <taxon>Tracheophyta</taxon>
        <taxon>Spermatophyta</taxon>
        <taxon>Magnoliopsida</taxon>
        <taxon>Liliopsida</taxon>
        <taxon>Poales</taxon>
        <taxon>Poaceae</taxon>
        <taxon>BOP clade</taxon>
        <taxon>Oryzoideae</taxon>
        <taxon>Oryzeae</taxon>
        <taxon>Oryzinae</taxon>
        <taxon>Leersia</taxon>
    </lineage>
</organism>
<dbReference type="PANTHER" id="PTHR33167:SF56">
    <property type="entry name" value="EXPRESSED PROTEIN"/>
    <property type="match status" value="1"/>
</dbReference>
<sequence>MFHNRSAPANKRKWDFGFVEQNMDGRNPIRINTDVGGGGHRYVIDLEKPATSDDDVEFVSYALECHKGRAQDRYASAENCSTAESGQLCSEWNASRVSPGSVGSSDTPGCQSPIKPDNTESRHLLIDLNVPQEESLHVFYAPSQITRPTLVNSSSSHPEDFWNGSSKGYKKECGFGVGSSKESSIMVIAPSSAANSSREVVQYPLNHPKNLQGSRDNIHKRENSQHGHAVDKACGSRCQFLPQQRFSVSSCGINDSSSGLQKSGDNHVACQAGLPPLVVHTKLPHDASIVISSGEEKVLFDLNVPAESIDMQSTITSNSFRDKLEKNDGSEETVTGHSFSKRNSMHAETSIEERTIEDRQISVSKDGNRTLFPVSKSNEIENVQSSDLMSVNSRHLIAETPHVNNIGWPQQRESNDGPSSSQETLTGTGDKMVCIAAETLISIFSSSVCTTDCPGSDSQTAGEDRNDEPQDSLDSFEEFVLNVEEIRDDGESIPVIPPNKDGPSCGIKLRRGRGLRNFLREIMPGLVSLSRHEICDDLHAIGYEPRKTRSRKTFGVQGSSSTRGRPPKHRPTSRK</sequence>
<feature type="compositionally biased region" description="Polar residues" evidence="1">
    <location>
        <begin position="407"/>
        <end position="426"/>
    </location>
</feature>
<name>A0A0D9XM94_9ORYZ</name>
<keyword evidence="3" id="KW-1185">Reference proteome</keyword>
<feature type="region of interest" description="Disordered" evidence="1">
    <location>
        <begin position="452"/>
        <end position="472"/>
    </location>
</feature>
<feature type="region of interest" description="Disordered" evidence="1">
    <location>
        <begin position="324"/>
        <end position="352"/>
    </location>
</feature>
<feature type="region of interest" description="Disordered" evidence="1">
    <location>
        <begin position="95"/>
        <end position="118"/>
    </location>
</feature>
<dbReference type="EnsemblPlants" id="LPERR10G13930.1">
    <property type="protein sequence ID" value="LPERR10G13930.1"/>
    <property type="gene ID" value="LPERR10G13930"/>
</dbReference>
<dbReference type="Proteomes" id="UP000032180">
    <property type="component" value="Chromosome 10"/>
</dbReference>